<dbReference type="KEGG" id="mcp:MCAP_0176"/>
<sequence>MVMKQHTPVKIKKTKDSLKIEIVPKTIVKSSKIKNNQL</sequence>
<dbReference type="Proteomes" id="UP000001928">
    <property type="component" value="Chromosome"/>
</dbReference>
<reference evidence="1 2" key="1">
    <citation type="submission" date="2005-09" db="EMBL/GenBank/DDBJ databases">
        <authorList>
            <person name="Glass J.I."/>
            <person name="Lartigue C."/>
            <person name="Pfannkoch C."/>
            <person name="Baden-Tillson H."/>
            <person name="Smith H.O."/>
            <person name="Venter J.C."/>
            <person name="Roske K."/>
            <person name="Wise K.S."/>
            <person name="Calcutt M.J."/>
            <person name="Nelson W.C."/>
            <person name="Nierman W.C."/>
        </authorList>
    </citation>
    <scope>NUCLEOTIDE SEQUENCE [LARGE SCALE GENOMIC DNA]</scope>
    <source>
        <strain evidence="2">California kid / ATCC 27343 / NCTC 10154</strain>
    </source>
</reference>
<dbReference type="HOGENOM" id="CLU_3357178_0_0_14"/>
<evidence type="ECO:0000313" key="2">
    <source>
        <dbReference type="Proteomes" id="UP000001928"/>
    </source>
</evidence>
<name>Q2SSU8_MYCCT</name>
<organism evidence="1 2">
    <name type="scientific">Mycoplasma capricolum subsp. capricolum (strain California kid / ATCC 27343 / NCTC 10154)</name>
    <dbReference type="NCBI Taxonomy" id="340047"/>
    <lineage>
        <taxon>Bacteria</taxon>
        <taxon>Bacillati</taxon>
        <taxon>Mycoplasmatota</taxon>
        <taxon>Mollicutes</taxon>
        <taxon>Mycoplasmataceae</taxon>
        <taxon>Mycoplasma</taxon>
    </lineage>
</organism>
<gene>
    <name evidence="1" type="ordered locus">MCAP_0176</name>
</gene>
<dbReference type="EMBL" id="CP000123">
    <property type="protein sequence ID" value="ABC01387.1"/>
    <property type="molecule type" value="Genomic_DNA"/>
</dbReference>
<proteinExistence type="predicted"/>
<accession>Q2SSU8</accession>
<protein>
    <submittedName>
        <fullName evidence="1">Uncharacterized protein</fullName>
    </submittedName>
</protein>
<dbReference type="AlphaFoldDB" id="Q2SSU8"/>
<evidence type="ECO:0000313" key="1">
    <source>
        <dbReference type="EMBL" id="ABC01387.1"/>
    </source>
</evidence>